<evidence type="ECO:0000313" key="8">
    <source>
        <dbReference type="Proteomes" id="UP000289738"/>
    </source>
</evidence>
<evidence type="ECO:0000256" key="3">
    <source>
        <dbReference type="ARBA" id="ARBA00024378"/>
    </source>
</evidence>
<dbReference type="SMART" id="SM00015">
    <property type="entry name" value="IQ"/>
    <property type="match status" value="2"/>
</dbReference>
<dbReference type="InterPro" id="IPR027417">
    <property type="entry name" value="P-loop_NTPase"/>
</dbReference>
<accession>A0A444YKK1</accession>
<organism evidence="7 8">
    <name type="scientific">Arachis hypogaea</name>
    <name type="common">Peanut</name>
    <dbReference type="NCBI Taxonomy" id="3818"/>
    <lineage>
        <taxon>Eukaryota</taxon>
        <taxon>Viridiplantae</taxon>
        <taxon>Streptophyta</taxon>
        <taxon>Embryophyta</taxon>
        <taxon>Tracheophyta</taxon>
        <taxon>Spermatophyta</taxon>
        <taxon>Magnoliopsida</taxon>
        <taxon>eudicotyledons</taxon>
        <taxon>Gunneridae</taxon>
        <taxon>Pentapetalae</taxon>
        <taxon>rosids</taxon>
        <taxon>fabids</taxon>
        <taxon>Fabales</taxon>
        <taxon>Fabaceae</taxon>
        <taxon>Papilionoideae</taxon>
        <taxon>50 kb inversion clade</taxon>
        <taxon>dalbergioids sensu lato</taxon>
        <taxon>Dalbergieae</taxon>
        <taxon>Pterocarpus clade</taxon>
        <taxon>Arachis</taxon>
    </lineage>
</organism>
<feature type="compositionally biased region" description="Polar residues" evidence="5">
    <location>
        <begin position="280"/>
        <end position="300"/>
    </location>
</feature>
<evidence type="ECO:0000256" key="5">
    <source>
        <dbReference type="SAM" id="MobiDB-lite"/>
    </source>
</evidence>
<comment type="function">
    <text evidence="4">May be involved in cooperative interactions with calmodulins or calmodulin-like proteins. Recruits calmodulin proteins to microtubules, thus being a potential scaffold in cellular signaling and trafficking. May associate with nucleic acids and regulate gene expression at the transcriptional or post-transcriptional level.</text>
</comment>
<dbReference type="Pfam" id="PF13178">
    <property type="entry name" value="DUF4005"/>
    <property type="match status" value="1"/>
</dbReference>
<evidence type="ECO:0000256" key="4">
    <source>
        <dbReference type="ARBA" id="ARBA00045534"/>
    </source>
</evidence>
<comment type="subunit">
    <text evidence="3">Binds to multiple calmodulin (CaM) in the presence of Ca(2+) and CaM-like proteins.</text>
</comment>
<dbReference type="PANTHER" id="PTHR32295:SF263">
    <property type="entry name" value="DUF4005 DOMAIN-CONTAINING PROTEIN"/>
    <property type="match status" value="1"/>
</dbReference>
<reference evidence="7 8" key="1">
    <citation type="submission" date="2019-01" db="EMBL/GenBank/DDBJ databases">
        <title>Sequencing of cultivated peanut Arachis hypogaea provides insights into genome evolution and oil improvement.</title>
        <authorList>
            <person name="Chen X."/>
        </authorList>
    </citation>
    <scope>NUCLEOTIDE SEQUENCE [LARGE SCALE GENOMIC DNA]</scope>
    <source>
        <strain evidence="8">cv. Fuhuasheng</strain>
        <tissue evidence="7">Leaves</tissue>
    </source>
</reference>
<dbReference type="Pfam" id="PF00612">
    <property type="entry name" value="IQ"/>
    <property type="match status" value="2"/>
</dbReference>
<sequence length="380" mass="42982">MGKAGKWIRNFLMGKKEDKYKKIDAVCAESKRAAADSPKVKRRWSFGRLTIGRTSGKMAGHKFSISFDSGDSAKLQAQTPRRSLPIVEFKAPSDTRSKNSAATMIQAAFRSYLARKALHALKGLVKIQALVRGHLVRKQTTAMLRSMHALMTIQVRARIQRIQTVEEANVHGKQPVQHTQIPQRKGHIKEYKEPKDMTMEEMLEALKSRSQSLDRSHFEGIKHESMAFYSKHKSVSERQFEYNDNSLITAPNSPENYCGLSEYNTTAMAMSTPRRHPVSHRQSQSPNFMNNTVSSKAKARSQSEPKQRPKWGKRQKSRSPESTKEPSTSQNGLRQNLHLNSSHIDLGSLDYWVVNLYGSTTKDSSRNSFGSSTVTSDSYY</sequence>
<evidence type="ECO:0000313" key="7">
    <source>
        <dbReference type="EMBL" id="RYR02399.1"/>
    </source>
</evidence>
<dbReference type="EMBL" id="SDMP01000016">
    <property type="protein sequence ID" value="RYR02399.1"/>
    <property type="molecule type" value="Genomic_DNA"/>
</dbReference>
<evidence type="ECO:0000259" key="6">
    <source>
        <dbReference type="Pfam" id="PF13178"/>
    </source>
</evidence>
<gene>
    <name evidence="7" type="ORF">Ahy_B06g081196</name>
</gene>
<dbReference type="Gramene" id="arahy.Tifrunner.gnm2.ann2.Ah16g136200.1">
    <property type="protein sequence ID" value="arahy.Tifrunner.gnm2.ann2.Ah16g136200.1-CDS"/>
    <property type="gene ID" value="arahy.Tifrunner.gnm2.ann2.Ah16g136200"/>
</dbReference>
<feature type="domain" description="DUF4005" evidence="6">
    <location>
        <begin position="266"/>
        <end position="329"/>
    </location>
</feature>
<dbReference type="PROSITE" id="PS50096">
    <property type="entry name" value="IQ"/>
    <property type="match status" value="2"/>
</dbReference>
<feature type="compositionally biased region" description="Polar residues" evidence="5">
    <location>
        <begin position="325"/>
        <end position="334"/>
    </location>
</feature>
<evidence type="ECO:0000256" key="1">
    <source>
        <dbReference type="ARBA" id="ARBA00022860"/>
    </source>
</evidence>
<dbReference type="InterPro" id="IPR025064">
    <property type="entry name" value="DUF4005"/>
</dbReference>
<evidence type="ECO:0000256" key="2">
    <source>
        <dbReference type="ARBA" id="ARBA00024341"/>
    </source>
</evidence>
<feature type="compositionally biased region" description="Basic residues" evidence="5">
    <location>
        <begin position="308"/>
        <end position="317"/>
    </location>
</feature>
<dbReference type="Gene3D" id="1.20.5.190">
    <property type="match status" value="1"/>
</dbReference>
<dbReference type="STRING" id="3818.A0A444YKK1"/>
<dbReference type="GO" id="GO:0005516">
    <property type="term" value="F:calmodulin binding"/>
    <property type="evidence" value="ECO:0007669"/>
    <property type="project" value="UniProtKB-KW"/>
</dbReference>
<dbReference type="InterPro" id="IPR000048">
    <property type="entry name" value="IQ_motif_EF-hand-BS"/>
</dbReference>
<keyword evidence="1" id="KW-0112">Calmodulin-binding</keyword>
<feature type="region of interest" description="Disordered" evidence="5">
    <location>
        <begin position="271"/>
        <end position="334"/>
    </location>
</feature>
<dbReference type="OrthoDB" id="1298402at2759"/>
<keyword evidence="8" id="KW-1185">Reference proteome</keyword>
<dbReference type="PANTHER" id="PTHR32295">
    <property type="entry name" value="IQ-DOMAIN 5-RELATED"/>
    <property type="match status" value="1"/>
</dbReference>
<dbReference type="AlphaFoldDB" id="A0A444YKK1"/>
<comment type="similarity">
    <text evidence="2">Belongs to the IQD family.</text>
</comment>
<dbReference type="Proteomes" id="UP000289738">
    <property type="component" value="Chromosome B06"/>
</dbReference>
<comment type="caution">
    <text evidence="7">The sequence shown here is derived from an EMBL/GenBank/DDBJ whole genome shotgun (WGS) entry which is preliminary data.</text>
</comment>
<dbReference type="CDD" id="cd23767">
    <property type="entry name" value="IQCD"/>
    <property type="match status" value="1"/>
</dbReference>
<protein>
    <recommendedName>
        <fullName evidence="6">DUF4005 domain-containing protein</fullName>
    </recommendedName>
</protein>
<name>A0A444YKK1_ARAHY</name>
<proteinExistence type="inferred from homology"/>
<dbReference type="SUPFAM" id="SSF52540">
    <property type="entry name" value="P-loop containing nucleoside triphosphate hydrolases"/>
    <property type="match status" value="1"/>
</dbReference>